<dbReference type="InterPro" id="IPR013126">
    <property type="entry name" value="Hsp_70_fam"/>
</dbReference>
<evidence type="ECO:0000313" key="6">
    <source>
        <dbReference type="EMBL" id="WOH10757.1"/>
    </source>
</evidence>
<comment type="similarity">
    <text evidence="4">Belongs to the heat shock protein 70 (TC 1.A.33) family. HSP110/SSE subfamily.</text>
</comment>
<keyword evidence="7" id="KW-1185">Reference proteome</keyword>
<dbReference type="CDD" id="cd24095">
    <property type="entry name" value="ASKHA_NBD_HSP70_AtHsp70-14-like"/>
    <property type="match status" value="1"/>
</dbReference>
<sequence>MSVVGFDFGNESGVVAVARQRGIDVVLNDESKRETPAIVCFGEKQRFLGTAGAASSMMNPKNTISQIKRLIGRQFSDPELQRDIKSLPFSVTEGPDGYPLINAQYLGEMRSFTPTQVLGMVFSDLKSIAEKNLNAAVVDCCIGIPIYFTDLQRRAVLDAATIAGLHPLRLIHETTATALAYGIYKTDLPENDQLNVAFVDIGHASMQVCIAGLKKGQLKILAHAFDRSLGGRDFDEVLFQNFAEKFKREYKIDVYQNARASLRLRAACEKLKKVLSANPEAPMNIECLMDEKDVRGFIKRDEFEQISIPILERVKKPLEKALSEAGLTVENIYAVEVVGSGSRVPAIMKILTEFFGKEPRRTMNASECVAKGCALECAILSPTFKVREFQVNESFPFTIALSWKGTAPDAQNGADNQQSTIVFPKGNSIPSVKALTFFRSGTFTVDVHYADVNEVQAPAMISTYTIGPFQSTKSERAKVKVKVRLNLHGVVSIESATLLEEEEVEIPVVKETTKMDTDEVPPAPALSSGTENDVDMEDAKSAAPGSANAAQGDVPVQMETESKVEVSKKKVKKTDIPVTELVYGGMPHADVQKAVEKEFEMALQDRVMEETKDKKNAVEAYVYDMRNKLHDKYHDFVTDPEREEFIAILQQVEDWLYEDGEDETKGVYVAKLEELKKRGDPVELRYKEHLERGSVVDELVYCINSYREAVMSSDSKFDHIDIAEKEKVLKECVDAEAWLKEKKQHQDSLPKHATPVLLSADLKKKAEALDRFCRPIMTKPKPKAAKPAAPEVSSPSSDQSHGAENFGDLNKDASENTPGTEVPLASEEPMETEKPESAA</sequence>
<evidence type="ECO:0000313" key="7">
    <source>
        <dbReference type="Proteomes" id="UP000077755"/>
    </source>
</evidence>
<reference evidence="6" key="1">
    <citation type="journal article" date="2016" name="Nat. Genet.">
        <title>A high-quality carrot genome assembly provides new insights into carotenoid accumulation and asterid genome evolution.</title>
        <authorList>
            <person name="Iorizzo M."/>
            <person name="Ellison S."/>
            <person name="Senalik D."/>
            <person name="Zeng P."/>
            <person name="Satapoomin P."/>
            <person name="Huang J."/>
            <person name="Bowman M."/>
            <person name="Iovene M."/>
            <person name="Sanseverino W."/>
            <person name="Cavagnaro P."/>
            <person name="Yildiz M."/>
            <person name="Macko-Podgorni A."/>
            <person name="Moranska E."/>
            <person name="Grzebelus E."/>
            <person name="Grzebelus D."/>
            <person name="Ashrafi H."/>
            <person name="Zheng Z."/>
            <person name="Cheng S."/>
            <person name="Spooner D."/>
            <person name="Van Deynze A."/>
            <person name="Simon P."/>
        </authorList>
    </citation>
    <scope>NUCLEOTIDE SEQUENCE</scope>
    <source>
        <tissue evidence="6">Leaf</tissue>
    </source>
</reference>
<dbReference type="EMBL" id="CP093349">
    <property type="protein sequence ID" value="WOH10757.1"/>
    <property type="molecule type" value="Genomic_DNA"/>
</dbReference>
<dbReference type="Gene3D" id="2.60.34.10">
    <property type="entry name" value="Substrate Binding Domain Of DNAk, Chain A, domain 1"/>
    <property type="match status" value="1"/>
</dbReference>
<dbReference type="FunFam" id="2.60.34.10:FF:000018">
    <property type="entry name" value="Heat shock 70 kDa protein 4L"/>
    <property type="match status" value="1"/>
</dbReference>
<dbReference type="GO" id="GO:0005524">
    <property type="term" value="F:ATP binding"/>
    <property type="evidence" value="ECO:0007669"/>
    <property type="project" value="UniProtKB-KW"/>
</dbReference>
<dbReference type="Gene3D" id="1.20.1270.10">
    <property type="match status" value="2"/>
</dbReference>
<dbReference type="FunFam" id="3.30.30.30:FF:000002">
    <property type="entry name" value="Heat shock 70 kDa protein 4"/>
    <property type="match status" value="1"/>
</dbReference>
<dbReference type="Gene3D" id="3.30.420.40">
    <property type="match status" value="2"/>
</dbReference>
<dbReference type="GO" id="GO:0005634">
    <property type="term" value="C:nucleus"/>
    <property type="evidence" value="ECO:0007669"/>
    <property type="project" value="TreeGrafter"/>
</dbReference>
<dbReference type="GO" id="GO:0140662">
    <property type="term" value="F:ATP-dependent protein folding chaperone"/>
    <property type="evidence" value="ECO:0007669"/>
    <property type="project" value="InterPro"/>
</dbReference>
<dbReference type="SUPFAM" id="SSF53067">
    <property type="entry name" value="Actin-like ATPase domain"/>
    <property type="match status" value="2"/>
</dbReference>
<reference evidence="6" key="2">
    <citation type="submission" date="2022-03" db="EMBL/GenBank/DDBJ databases">
        <title>Draft title - Genomic analysis of global carrot germplasm unveils the trajectory of domestication and the origin of high carotenoid orange carrot.</title>
        <authorList>
            <person name="Iorizzo M."/>
            <person name="Ellison S."/>
            <person name="Senalik D."/>
            <person name="Macko-Podgorni A."/>
            <person name="Grzebelus D."/>
            <person name="Bostan H."/>
            <person name="Rolling W."/>
            <person name="Curaba J."/>
            <person name="Simon P."/>
        </authorList>
    </citation>
    <scope>NUCLEOTIDE SEQUENCE</scope>
    <source>
        <tissue evidence="6">Leaf</tissue>
    </source>
</reference>
<dbReference type="InterPro" id="IPR029047">
    <property type="entry name" value="HSP70_peptide-bd_sf"/>
</dbReference>
<dbReference type="Proteomes" id="UP000077755">
    <property type="component" value="Chromosome 7"/>
</dbReference>
<feature type="compositionally biased region" description="Low complexity" evidence="5">
    <location>
        <begin position="541"/>
        <end position="550"/>
    </location>
</feature>
<proteinExistence type="inferred from homology"/>
<dbReference type="SUPFAM" id="SSF100934">
    <property type="entry name" value="Heat shock protein 70kD (HSP70), C-terminal subdomain"/>
    <property type="match status" value="2"/>
</dbReference>
<name>A0AAF0XPA7_DAUCS</name>
<dbReference type="FunFam" id="1.20.1270.10:FF:000002">
    <property type="entry name" value="Heat shock 70 kDa protein 4"/>
    <property type="match status" value="1"/>
</dbReference>
<organism evidence="6 7">
    <name type="scientific">Daucus carota subsp. sativus</name>
    <name type="common">Carrot</name>
    <dbReference type="NCBI Taxonomy" id="79200"/>
    <lineage>
        <taxon>Eukaryota</taxon>
        <taxon>Viridiplantae</taxon>
        <taxon>Streptophyta</taxon>
        <taxon>Embryophyta</taxon>
        <taxon>Tracheophyta</taxon>
        <taxon>Spermatophyta</taxon>
        <taxon>Magnoliopsida</taxon>
        <taxon>eudicotyledons</taxon>
        <taxon>Gunneridae</taxon>
        <taxon>Pentapetalae</taxon>
        <taxon>asterids</taxon>
        <taxon>campanulids</taxon>
        <taxon>Apiales</taxon>
        <taxon>Apiaceae</taxon>
        <taxon>Apioideae</taxon>
        <taxon>Scandiceae</taxon>
        <taxon>Daucinae</taxon>
        <taxon>Daucus</taxon>
        <taxon>Daucus sect. Daucus</taxon>
    </lineage>
</organism>
<dbReference type="FunFam" id="3.90.640.10:FF:000004">
    <property type="entry name" value="Heat shock 70 kDa protein 4"/>
    <property type="match status" value="1"/>
</dbReference>
<dbReference type="Pfam" id="PF00012">
    <property type="entry name" value="HSP70"/>
    <property type="match status" value="1"/>
</dbReference>
<feature type="region of interest" description="Disordered" evidence="5">
    <location>
        <begin position="775"/>
        <end position="839"/>
    </location>
</feature>
<keyword evidence="2" id="KW-0067">ATP-binding</keyword>
<keyword evidence="3" id="KW-0143">Chaperone</keyword>
<dbReference type="GO" id="GO:0005829">
    <property type="term" value="C:cytosol"/>
    <property type="evidence" value="ECO:0007669"/>
    <property type="project" value="TreeGrafter"/>
</dbReference>
<dbReference type="Gene3D" id="3.90.640.10">
    <property type="entry name" value="Actin, Chain A, domain 4"/>
    <property type="match status" value="1"/>
</dbReference>
<dbReference type="PRINTS" id="PR00301">
    <property type="entry name" value="HEATSHOCK70"/>
</dbReference>
<dbReference type="Gene3D" id="3.30.30.30">
    <property type="match status" value="1"/>
</dbReference>
<evidence type="ECO:0000256" key="1">
    <source>
        <dbReference type="ARBA" id="ARBA00022741"/>
    </source>
</evidence>
<gene>
    <name evidence="6" type="ORF">DCAR_0730227</name>
</gene>
<dbReference type="FunFam" id="3.30.420.40:FF:000171">
    <property type="entry name" value="Heat shock 70 kDa protein 4"/>
    <property type="match status" value="2"/>
</dbReference>
<dbReference type="SUPFAM" id="SSF100920">
    <property type="entry name" value="Heat shock protein 70kD (HSP70), peptide-binding domain"/>
    <property type="match status" value="1"/>
</dbReference>
<protein>
    <submittedName>
        <fullName evidence="6">Uncharacterized protein</fullName>
    </submittedName>
</protein>
<evidence type="ECO:0000256" key="4">
    <source>
        <dbReference type="ARBA" id="ARBA00061090"/>
    </source>
</evidence>
<evidence type="ECO:0000256" key="5">
    <source>
        <dbReference type="SAM" id="MobiDB-lite"/>
    </source>
</evidence>
<evidence type="ECO:0000256" key="3">
    <source>
        <dbReference type="ARBA" id="ARBA00023186"/>
    </source>
</evidence>
<dbReference type="InterPro" id="IPR029048">
    <property type="entry name" value="HSP70_C_sf"/>
</dbReference>
<accession>A0AAF0XPA7</accession>
<evidence type="ECO:0000256" key="2">
    <source>
        <dbReference type="ARBA" id="ARBA00022840"/>
    </source>
</evidence>
<keyword evidence="1" id="KW-0547">Nucleotide-binding</keyword>
<dbReference type="PANTHER" id="PTHR45639:SF4">
    <property type="entry name" value="HSC70CB, ISOFORM G"/>
    <property type="match status" value="1"/>
</dbReference>
<dbReference type="AlphaFoldDB" id="A0AAF0XPA7"/>
<feature type="region of interest" description="Disordered" evidence="5">
    <location>
        <begin position="514"/>
        <end position="562"/>
    </location>
</feature>
<dbReference type="InterPro" id="IPR043129">
    <property type="entry name" value="ATPase_NBD"/>
</dbReference>
<dbReference type="PANTHER" id="PTHR45639">
    <property type="entry name" value="HSC70CB, ISOFORM G-RELATED"/>
    <property type="match status" value="1"/>
</dbReference>
<feature type="compositionally biased region" description="Polar residues" evidence="5">
    <location>
        <begin position="793"/>
        <end position="802"/>
    </location>
</feature>